<dbReference type="PROSITE" id="PS50885">
    <property type="entry name" value="HAMP"/>
    <property type="match status" value="2"/>
</dbReference>
<dbReference type="CDD" id="cd11386">
    <property type="entry name" value="MCP_signal"/>
    <property type="match status" value="1"/>
</dbReference>
<evidence type="ECO:0000256" key="1">
    <source>
        <dbReference type="ARBA" id="ARBA00004370"/>
    </source>
</evidence>
<accession>A0AAE2VVP3</accession>
<dbReference type="EMBL" id="JAFBRM010000001">
    <property type="protein sequence ID" value="MBM1712611.1"/>
    <property type="molecule type" value="Genomic_DNA"/>
</dbReference>
<protein>
    <submittedName>
        <fullName evidence="9">HAMP domain-containing protein</fullName>
    </submittedName>
</protein>
<dbReference type="Proteomes" id="UP000732193">
    <property type="component" value="Unassembled WGS sequence"/>
</dbReference>
<evidence type="ECO:0000259" key="7">
    <source>
        <dbReference type="PROSITE" id="PS50111"/>
    </source>
</evidence>
<feature type="domain" description="HAMP" evidence="8">
    <location>
        <begin position="448"/>
        <end position="500"/>
    </location>
</feature>
<proteinExistence type="inferred from homology"/>
<dbReference type="PROSITE" id="PS50111">
    <property type="entry name" value="CHEMOTAXIS_TRANSDUC_2"/>
    <property type="match status" value="1"/>
</dbReference>
<comment type="similarity">
    <text evidence="3">Belongs to the methyl-accepting chemotaxis (MCP) protein family.</text>
</comment>
<keyword evidence="4" id="KW-0807">Transducer</keyword>
<evidence type="ECO:0000256" key="6">
    <source>
        <dbReference type="SAM" id="Phobius"/>
    </source>
</evidence>
<dbReference type="RefSeq" id="WP_203241245.1">
    <property type="nucleotide sequence ID" value="NZ_JAFBRH010000001.1"/>
</dbReference>
<keyword evidence="2" id="KW-0145">Chemotaxis</keyword>
<dbReference type="PANTHER" id="PTHR43531">
    <property type="entry name" value="PROTEIN ICFG"/>
    <property type="match status" value="1"/>
</dbReference>
<evidence type="ECO:0000256" key="2">
    <source>
        <dbReference type="ARBA" id="ARBA00022500"/>
    </source>
</evidence>
<dbReference type="PANTHER" id="PTHR43531:SF11">
    <property type="entry name" value="METHYL-ACCEPTING CHEMOTAXIS PROTEIN 3"/>
    <property type="match status" value="1"/>
</dbReference>
<evidence type="ECO:0000259" key="8">
    <source>
        <dbReference type="PROSITE" id="PS50885"/>
    </source>
</evidence>
<dbReference type="SMART" id="SM00304">
    <property type="entry name" value="HAMP"/>
    <property type="match status" value="2"/>
</dbReference>
<dbReference type="InterPro" id="IPR004089">
    <property type="entry name" value="MCPsignal_dom"/>
</dbReference>
<dbReference type="AlphaFoldDB" id="A0AAE2VVP3"/>
<dbReference type="GO" id="GO:0007165">
    <property type="term" value="P:signal transduction"/>
    <property type="evidence" value="ECO:0007669"/>
    <property type="project" value="UniProtKB-KW"/>
</dbReference>
<feature type="domain" description="HAMP" evidence="8">
    <location>
        <begin position="304"/>
        <end position="356"/>
    </location>
</feature>
<keyword evidence="6" id="KW-0812">Transmembrane</keyword>
<evidence type="ECO:0000256" key="5">
    <source>
        <dbReference type="SAM" id="MobiDB-lite"/>
    </source>
</evidence>
<comment type="subcellular location">
    <subcellularLocation>
        <location evidence="1">Membrane</location>
    </subcellularLocation>
</comment>
<dbReference type="InterPro" id="IPR032255">
    <property type="entry name" value="HBM"/>
</dbReference>
<dbReference type="SUPFAM" id="SSF58104">
    <property type="entry name" value="Methyl-accepting chemotaxis protein (MCP) signaling domain"/>
    <property type="match status" value="1"/>
</dbReference>
<dbReference type="Gene3D" id="1.10.287.950">
    <property type="entry name" value="Methyl-accepting chemotaxis protein"/>
    <property type="match status" value="1"/>
</dbReference>
<dbReference type="InterPro" id="IPR003660">
    <property type="entry name" value="HAMP_dom"/>
</dbReference>
<name>A0AAE2VVP3_9RHOB</name>
<dbReference type="SMART" id="SM00283">
    <property type="entry name" value="MA"/>
    <property type="match status" value="1"/>
</dbReference>
<gene>
    <name evidence="9" type="ORF">JQV55_03455</name>
</gene>
<comment type="caution">
    <text evidence="9">The sequence shown here is derived from an EMBL/GenBank/DDBJ whole genome shotgun (WGS) entry which is preliminary data.</text>
</comment>
<feature type="region of interest" description="Disordered" evidence="5">
    <location>
        <begin position="767"/>
        <end position="796"/>
    </location>
</feature>
<dbReference type="FunFam" id="1.10.287.950:FF:000001">
    <property type="entry name" value="Methyl-accepting chemotaxis sensory transducer"/>
    <property type="match status" value="1"/>
</dbReference>
<feature type="transmembrane region" description="Helical" evidence="6">
    <location>
        <begin position="280"/>
        <end position="304"/>
    </location>
</feature>
<dbReference type="Pfam" id="PF00672">
    <property type="entry name" value="HAMP"/>
    <property type="match status" value="1"/>
</dbReference>
<dbReference type="SMART" id="SM01358">
    <property type="entry name" value="HBM"/>
    <property type="match status" value="1"/>
</dbReference>
<keyword evidence="10" id="KW-1185">Reference proteome</keyword>
<dbReference type="Pfam" id="PF00015">
    <property type="entry name" value="MCPsignal"/>
    <property type="match status" value="1"/>
</dbReference>
<evidence type="ECO:0000256" key="4">
    <source>
        <dbReference type="PROSITE-ProRule" id="PRU00284"/>
    </source>
</evidence>
<dbReference type="InterPro" id="IPR051310">
    <property type="entry name" value="MCP_chemotaxis"/>
</dbReference>
<evidence type="ECO:0000256" key="3">
    <source>
        <dbReference type="ARBA" id="ARBA00029447"/>
    </source>
</evidence>
<feature type="region of interest" description="Disordered" evidence="5">
    <location>
        <begin position="360"/>
        <end position="392"/>
    </location>
</feature>
<dbReference type="GO" id="GO:0016020">
    <property type="term" value="C:membrane"/>
    <property type="evidence" value="ECO:0007669"/>
    <property type="project" value="UniProtKB-SubCell"/>
</dbReference>
<feature type="domain" description="Methyl-accepting transducer" evidence="7">
    <location>
        <begin position="505"/>
        <end position="734"/>
    </location>
</feature>
<organism evidence="9 10">
    <name type="scientific">Sulfitobacter geojensis</name>
    <dbReference type="NCBI Taxonomy" id="1342299"/>
    <lineage>
        <taxon>Bacteria</taxon>
        <taxon>Pseudomonadati</taxon>
        <taxon>Pseudomonadota</taxon>
        <taxon>Alphaproteobacteria</taxon>
        <taxon>Rhodobacterales</taxon>
        <taxon>Roseobacteraceae</taxon>
        <taxon>Sulfitobacter</taxon>
    </lineage>
</organism>
<dbReference type="Pfam" id="PF18947">
    <property type="entry name" value="HAMP_2"/>
    <property type="match status" value="1"/>
</dbReference>
<dbReference type="GO" id="GO:0006935">
    <property type="term" value="P:chemotaxis"/>
    <property type="evidence" value="ECO:0007669"/>
    <property type="project" value="UniProtKB-KW"/>
</dbReference>
<reference evidence="9 10" key="1">
    <citation type="submission" date="2021-01" db="EMBL/GenBank/DDBJ databases">
        <title>Diatom-associated Roseobacters Show Island Model of Population Structure.</title>
        <authorList>
            <person name="Qu L."/>
            <person name="Feng X."/>
            <person name="Chen Y."/>
            <person name="Li L."/>
            <person name="Wang X."/>
            <person name="Hu Z."/>
            <person name="Wang H."/>
            <person name="Luo H."/>
        </authorList>
    </citation>
    <scope>NUCLEOTIDE SEQUENCE [LARGE SCALE GENOMIC DNA]</scope>
    <source>
        <strain evidence="9 10">TR60-84</strain>
    </source>
</reference>
<keyword evidence="6" id="KW-1133">Transmembrane helix</keyword>
<evidence type="ECO:0000313" key="9">
    <source>
        <dbReference type="EMBL" id="MBM1712611.1"/>
    </source>
</evidence>
<sequence>MKNIKVSTAIAGIVGLALVTMLLMGVAGAVVYVSEVRVAGELAKSADLERKMGEIESGLLQARRNEKDFLLRVDEKYVGRHTDVMSAIKVHVAEATAAAAAMDIAGARAQFDSMLQGITAYEASFTQLVTAKTTLGLNPSSGLEGELRKAVQTVEEALKTVENAPLQVKMLMMRRHEKDFIMRGDPKYLDRLNARVDEFLEMAPIAFRSVAQRDKVTALLESYQTAFARYVNESLKAAELRSELSARFADVEPVFEEVAGLIQTRVQTVQAEAAQTQKSLLLTAGTALAILITVFAVVGVKLAVSIARPLQKLTTAIGRLAEGHMDISTTQSKITEVALISNALEVFKKNAIERDELGRKAEEAKKATQEARERAMKEEAAQAEREKQEADVERQRLEQERATEQRVTAEIAEVVAAYAKGDFTKRLNAEEKEGVFAALCEGMNQIGTATEASLADVRQILEALATGDLSRRMPEHHEGIFQEIGKTLNTTSEVLTSIVDQIAVSGSIIDDSSLEVSTAADDVSRKAESSAASLEETAAAIEELTSSVKSTSSNAADVRTQVTKTEHEAQSCAQIARDTAAAMEGIEKSSSEIGQITKVIDDIAFQTNLLALNAGVEAARAGDAGRGFAVVASEVRALAQRSSDAAREINILISTSEAQVKSGVEQVSSSNTALEKILEAVQSVAQRIGSIADATTEQSSTITAISTAIGTLDRATQDNVARFEETTAASMALRQEASVLASEVGKFNTGKSVEKKDKSGNVVALDRKPVNAPQKQPKVAAAGGGGTAGYDGWDEF</sequence>
<evidence type="ECO:0000313" key="10">
    <source>
        <dbReference type="Proteomes" id="UP000732193"/>
    </source>
</evidence>
<dbReference type="Gene3D" id="6.10.340.10">
    <property type="match status" value="1"/>
</dbReference>
<keyword evidence="6" id="KW-0472">Membrane</keyword>